<dbReference type="EMBL" id="CAEKKB010000007">
    <property type="protein sequence ID" value="CAB4318623.1"/>
    <property type="molecule type" value="Genomic_DNA"/>
</dbReference>
<dbReference type="PANTHER" id="PTHR36810:SF1">
    <property type="entry name" value="OS05G0232200 PROTEIN"/>
    <property type="match status" value="1"/>
</dbReference>
<dbReference type="AlphaFoldDB" id="A0A6J5Y2D9"/>
<gene>
    <name evidence="3" type="ORF">ORAREDHAP_LOCUS45716</name>
</gene>
<proteinExistence type="predicted"/>
<dbReference type="OrthoDB" id="1939272at2759"/>
<reference evidence="4" key="1">
    <citation type="journal article" date="2020" name="Genome Biol.">
        <title>Gamete binning: chromosome-level and haplotype-resolved genome assembly enabled by high-throughput single-cell sequencing of gamete genomes.</title>
        <authorList>
            <person name="Campoy J.A."/>
            <person name="Sun H."/>
            <person name="Goel M."/>
            <person name="Jiao W.-B."/>
            <person name="Folz-Donahue K."/>
            <person name="Wang N."/>
            <person name="Rubio M."/>
            <person name="Liu C."/>
            <person name="Kukat C."/>
            <person name="Ruiz D."/>
            <person name="Huettel B."/>
            <person name="Schneeberger K."/>
        </authorList>
    </citation>
    <scope>NUCLEOTIDE SEQUENCE [LARGE SCALE GENOMIC DNA]</scope>
    <source>
        <strain evidence="4">cv. Rojo Pasion</strain>
    </source>
</reference>
<dbReference type="Proteomes" id="UP000507245">
    <property type="component" value="Unassembled WGS sequence"/>
</dbReference>
<keyword evidence="2" id="KW-1133">Transmembrane helix</keyword>
<name>A0A6J5Y2D9_PRUAR</name>
<evidence type="ECO:0000256" key="1">
    <source>
        <dbReference type="SAM" id="MobiDB-lite"/>
    </source>
</evidence>
<sequence>MADPPPPPLPPKELPINRYKFIWRVLLISNLALGAYMFIGARKRDIGIVNRKSAETGAKNHKAEVEVPSPPATTTTSNLPLRIFISTMPGTILVSVLEFMDLPSSSSSSSISIKVSMGKRECQTWDKGDFTFPLTTLRDNLVVLLQDAEGNEILDAGVETKSIVEKGLWDAFFPLQGGGLVHMKLQFVLNEEERIRIRSMRESALKKKLGEFIYSNPGSVQTTPGAGTNLASSLCLPNEISDRNEETSLGITLHQRVDLPLTESCQGKLVEETEAQPLPANVPAKAKYASESPKLLRSSQSMVRAISLPNLQEDKPHNLEKQGPIQKTPSNVKKMISAFESGSAEDMRPCIKPPPKEVQSNSIKAGAPLKIHNLKEDKKVDTETAKSILEGVVKSFASGDLLLDPTSGDKSGEQINLLGASDGTKSSHPTVIKNKVKLLHVHQEVGIKKKNFHKDFITTSRCETVQVSEKILSKHRHQPSNTGHGRRNSGGIPVIEESLLEISSRNISQIIDIQEASTSANVCTSVVNCEDRQIPFESSGAWIFPDESIRFCITTSGKKLMDLLGGCREKPNIQQGRMNVSLPENSEENVKNHRPRKSRVDHPEEAETSGGKVGQAIKVAIMIGFGTLVLLTRQRKNRSADEVSPRGWVYMLT</sequence>
<evidence type="ECO:0000313" key="4">
    <source>
        <dbReference type="Proteomes" id="UP000507245"/>
    </source>
</evidence>
<feature type="transmembrane region" description="Helical" evidence="2">
    <location>
        <begin position="21"/>
        <end position="39"/>
    </location>
</feature>
<feature type="region of interest" description="Disordered" evidence="1">
    <location>
        <begin position="582"/>
        <end position="611"/>
    </location>
</feature>
<protein>
    <submittedName>
        <fullName evidence="3">Uncharacterized protein</fullName>
    </submittedName>
</protein>
<keyword evidence="4" id="KW-1185">Reference proteome</keyword>
<keyword evidence="2" id="KW-0472">Membrane</keyword>
<organism evidence="3 4">
    <name type="scientific">Prunus armeniaca</name>
    <name type="common">Apricot</name>
    <name type="synonym">Armeniaca vulgaris</name>
    <dbReference type="NCBI Taxonomy" id="36596"/>
    <lineage>
        <taxon>Eukaryota</taxon>
        <taxon>Viridiplantae</taxon>
        <taxon>Streptophyta</taxon>
        <taxon>Embryophyta</taxon>
        <taxon>Tracheophyta</taxon>
        <taxon>Spermatophyta</taxon>
        <taxon>Magnoliopsida</taxon>
        <taxon>eudicotyledons</taxon>
        <taxon>Gunneridae</taxon>
        <taxon>Pentapetalae</taxon>
        <taxon>rosids</taxon>
        <taxon>fabids</taxon>
        <taxon>Rosales</taxon>
        <taxon>Rosaceae</taxon>
        <taxon>Amygdaloideae</taxon>
        <taxon>Amygdaleae</taxon>
        <taxon>Prunus</taxon>
    </lineage>
</organism>
<keyword evidence="2" id="KW-0812">Transmembrane</keyword>
<accession>A0A6J5Y2D9</accession>
<evidence type="ECO:0000313" key="3">
    <source>
        <dbReference type="EMBL" id="CAB4318623.1"/>
    </source>
</evidence>
<evidence type="ECO:0000256" key="2">
    <source>
        <dbReference type="SAM" id="Phobius"/>
    </source>
</evidence>
<dbReference type="PANTHER" id="PTHR36810">
    <property type="entry name" value="BNACNNG47150D PROTEIN"/>
    <property type="match status" value="1"/>
</dbReference>